<dbReference type="GO" id="GO:0007131">
    <property type="term" value="P:reciprocal meiotic recombination"/>
    <property type="evidence" value="ECO:0007669"/>
    <property type="project" value="TreeGrafter"/>
</dbReference>
<feature type="compositionally biased region" description="Basic and acidic residues" evidence="3">
    <location>
        <begin position="51"/>
        <end position="63"/>
    </location>
</feature>
<reference evidence="5" key="1">
    <citation type="submission" date="2025-08" db="UniProtKB">
        <authorList>
            <consortium name="RefSeq"/>
        </authorList>
    </citation>
    <scope>IDENTIFICATION</scope>
</reference>
<accession>A0AB40C6Z5</accession>
<dbReference type="GeneID" id="120271958"/>
<dbReference type="PANTHER" id="PTHR23160">
    <property type="entry name" value="SYNAPTONEMAL COMPLEX PROTEIN-RELATED"/>
    <property type="match status" value="1"/>
</dbReference>
<evidence type="ECO:0000313" key="4">
    <source>
        <dbReference type="Proteomes" id="UP001515500"/>
    </source>
</evidence>
<dbReference type="Proteomes" id="UP001515500">
    <property type="component" value="Chromosome 11"/>
</dbReference>
<organism evidence="4 5">
    <name type="scientific">Dioscorea cayennensis subsp. rotundata</name>
    <name type="common">White Guinea yam</name>
    <name type="synonym">Dioscorea rotundata</name>
    <dbReference type="NCBI Taxonomy" id="55577"/>
    <lineage>
        <taxon>Eukaryota</taxon>
        <taxon>Viridiplantae</taxon>
        <taxon>Streptophyta</taxon>
        <taxon>Embryophyta</taxon>
        <taxon>Tracheophyta</taxon>
        <taxon>Spermatophyta</taxon>
        <taxon>Magnoliopsida</taxon>
        <taxon>Liliopsida</taxon>
        <taxon>Dioscoreales</taxon>
        <taxon>Dioscoreaceae</taxon>
        <taxon>Dioscorea</taxon>
    </lineage>
</organism>
<evidence type="ECO:0000256" key="1">
    <source>
        <dbReference type="ARBA" id="ARBA00023054"/>
    </source>
</evidence>
<dbReference type="PANTHER" id="PTHR23160:SF20">
    <property type="entry name" value="OS02G0439200 PROTEIN"/>
    <property type="match status" value="1"/>
</dbReference>
<feature type="compositionally biased region" description="Polar residues" evidence="3">
    <location>
        <begin position="23"/>
        <end position="50"/>
    </location>
</feature>
<evidence type="ECO:0000256" key="3">
    <source>
        <dbReference type="SAM" id="MobiDB-lite"/>
    </source>
</evidence>
<gene>
    <name evidence="5" type="primary">LOC120271958</name>
</gene>
<feature type="coiled-coil region" evidence="2">
    <location>
        <begin position="310"/>
        <end position="604"/>
    </location>
</feature>
<feature type="compositionally biased region" description="Polar residues" evidence="3">
    <location>
        <begin position="671"/>
        <end position="692"/>
    </location>
</feature>
<feature type="region of interest" description="Disordered" evidence="3">
    <location>
        <begin position="663"/>
        <end position="695"/>
    </location>
</feature>
<protein>
    <submittedName>
        <fullName evidence="5">WEB family protein At5g16730, chloroplastic-like</fullName>
    </submittedName>
</protein>
<proteinExistence type="predicted"/>
<feature type="region of interest" description="Disordered" evidence="3">
    <location>
        <begin position="1"/>
        <end position="84"/>
    </location>
</feature>
<evidence type="ECO:0000256" key="2">
    <source>
        <dbReference type="SAM" id="Coils"/>
    </source>
</evidence>
<dbReference type="AlphaFoldDB" id="A0AB40C6Z5"/>
<dbReference type="RefSeq" id="XP_039134581.1">
    <property type="nucleotide sequence ID" value="XM_039278647.1"/>
</dbReference>
<evidence type="ECO:0000313" key="5">
    <source>
        <dbReference type="RefSeq" id="XP_039134581.1"/>
    </source>
</evidence>
<keyword evidence="4" id="KW-1185">Reference proteome</keyword>
<keyword evidence="1 2" id="KW-0175">Coiled coil</keyword>
<sequence length="719" mass="80491">MLASKSKSGLSEISSNKAMPAATATSRVSKVTRTGSTKTDPNPPSTLQRRNSVDSKPARERRAPKTSVTTPEKPLRSSKVSASEVQEQLDVAQKELKKVNEQLDLVENDRAQAIEGLKIAKKLAEEANEKFTDALSSRKKAEERLEIEKSRSVELEQASIEAAKKEEALEIELKKVRDELAMALKAKNAALSQADDADKIAEANAEEVDRLKALLDSKLESVNEETAKMVKELDSEVVSLKQGLERAKVFERKVTDMEALIEELQIKVADAKRAEFDASDLANEWKKKAEVLQVRVEETCQSEQSSLESQALLTRQVEEANASLQEALSEIVALQGRVELLETELARHKADLKDSDLLLDEARREAVEMQHTIQVLKAEFQVVEEEKKQALDNQKIANSSTRDVLEERDKLREEVEKYKKTLDSLASALHEASTEGRDMQERLLMKQTEAENAHARVVELESALENTKESYQLMLDEAKYEIVCLKKAIDRYEMEVKNSKSEFDAKQLDLVCIMKNSEEEINTLKAEMAKTVGSLKGVEYEAQEAKEDGAQMLDKLRQTEYNAMIANEVIEDLKAESLALKERLLDKENQLQSIAKDNDELRLREATAHLKIRELSALLPNAETNNTVKNTVLDNGNGEEEDIMEKVIDLSSEIEAESIDDELDYKMDGSSFDQTNGSSAENTENGSVSPNKQVELKKKKKALLGKFGGLLKKKNNNTK</sequence>
<feature type="compositionally biased region" description="Low complexity" evidence="3">
    <location>
        <begin position="1"/>
        <end position="17"/>
    </location>
</feature>
<name>A0AB40C6Z5_DIOCR</name>